<dbReference type="EMBL" id="NIQU01000004">
    <property type="protein sequence ID" value="PIA68873.1"/>
    <property type="molecule type" value="Genomic_DNA"/>
</dbReference>
<protein>
    <submittedName>
        <fullName evidence="1">Uncharacterized protein</fullName>
    </submittedName>
</protein>
<accession>A0A2G5FLP1</accession>
<name>A0A2G5FLP1_9PSED</name>
<gene>
    <name evidence="1" type="ORF">CDO35_11155</name>
</gene>
<evidence type="ECO:0000313" key="2">
    <source>
        <dbReference type="Proteomes" id="UP000229504"/>
    </source>
</evidence>
<dbReference type="Proteomes" id="UP000229504">
    <property type="component" value="Unassembled WGS sequence"/>
</dbReference>
<proteinExistence type="predicted"/>
<reference evidence="2" key="1">
    <citation type="submission" date="2017-06" db="EMBL/GenBank/DDBJ databases">
        <authorList>
            <person name="Rastogi G."/>
            <person name="Vaishampayan P."/>
            <person name="Seuylemezian A."/>
        </authorList>
    </citation>
    <scope>NUCLEOTIDE SEQUENCE [LARGE SCALE GENOMIC DNA]</scope>
    <source>
        <strain evidence="2">PI11</strain>
    </source>
</reference>
<dbReference type="RefSeq" id="WP_099524795.1">
    <property type="nucleotide sequence ID" value="NZ_NIQU01000004.1"/>
</dbReference>
<evidence type="ECO:0000313" key="1">
    <source>
        <dbReference type="EMBL" id="PIA68873.1"/>
    </source>
</evidence>
<comment type="caution">
    <text evidence="1">The sequence shown here is derived from an EMBL/GenBank/DDBJ whole genome shotgun (WGS) entry which is preliminary data.</text>
</comment>
<sequence>MLSNNPPLSIATNVLAYDTIKAVRHSPSFHARAWRILDRWALNNPTQLRQMEAEGEITLLERLLIQQELEHQALCSEDGLNQQRLGLAEHEILTLHGISSCL</sequence>
<organism evidence="1 2">
    <name type="scientific">Pseudomonas sediminis</name>
    <dbReference type="NCBI Taxonomy" id="1691904"/>
    <lineage>
        <taxon>Bacteria</taxon>
        <taxon>Pseudomonadati</taxon>
        <taxon>Pseudomonadota</taxon>
        <taxon>Gammaproteobacteria</taxon>
        <taxon>Pseudomonadales</taxon>
        <taxon>Pseudomonadaceae</taxon>
        <taxon>Pseudomonas</taxon>
    </lineage>
</organism>
<dbReference type="AlphaFoldDB" id="A0A2G5FLP1"/>